<accession>A0A2W2B5P3</accession>
<organism evidence="5 6">
    <name type="scientific">Micromonospora endophytica</name>
    <dbReference type="NCBI Taxonomy" id="515350"/>
    <lineage>
        <taxon>Bacteria</taxon>
        <taxon>Bacillati</taxon>
        <taxon>Actinomycetota</taxon>
        <taxon>Actinomycetes</taxon>
        <taxon>Micromonosporales</taxon>
        <taxon>Micromonosporaceae</taxon>
        <taxon>Micromonospora</taxon>
    </lineage>
</organism>
<keyword evidence="3" id="KW-0804">Transcription</keyword>
<comment type="caution">
    <text evidence="5">The sequence shown here is derived from an EMBL/GenBank/DDBJ whole genome shotgun (WGS) entry which is preliminary data.</text>
</comment>
<feature type="region of interest" description="Disordered" evidence="4">
    <location>
        <begin position="63"/>
        <end position="89"/>
    </location>
</feature>
<keyword evidence="6" id="KW-1185">Reference proteome</keyword>
<protein>
    <submittedName>
        <fullName evidence="5">GntR family transcriptional regulator</fullName>
    </submittedName>
</protein>
<name>A0A2W2B5P3_9ACTN</name>
<dbReference type="GO" id="GO:0003677">
    <property type="term" value="F:DNA binding"/>
    <property type="evidence" value="ECO:0007669"/>
    <property type="project" value="UniProtKB-KW"/>
</dbReference>
<dbReference type="PRINTS" id="PR00035">
    <property type="entry name" value="HTHGNTR"/>
</dbReference>
<feature type="compositionally biased region" description="Polar residues" evidence="4">
    <location>
        <begin position="63"/>
        <end position="75"/>
    </location>
</feature>
<proteinExistence type="predicted"/>
<dbReference type="CDD" id="cd07377">
    <property type="entry name" value="WHTH_GntR"/>
    <property type="match status" value="1"/>
</dbReference>
<dbReference type="InterPro" id="IPR000524">
    <property type="entry name" value="Tscrpt_reg_HTH_GntR"/>
</dbReference>
<keyword evidence="1" id="KW-0805">Transcription regulation</keyword>
<dbReference type="OrthoDB" id="4558810at2"/>
<dbReference type="AlphaFoldDB" id="A0A2W2B5P3"/>
<dbReference type="PANTHER" id="PTHR43537">
    <property type="entry name" value="TRANSCRIPTIONAL REGULATOR, GNTR FAMILY"/>
    <property type="match status" value="1"/>
</dbReference>
<dbReference type="SUPFAM" id="SSF46785">
    <property type="entry name" value="Winged helix' DNA-binding domain"/>
    <property type="match status" value="1"/>
</dbReference>
<evidence type="ECO:0000313" key="5">
    <source>
        <dbReference type="EMBL" id="PZF82665.1"/>
    </source>
</evidence>
<dbReference type="Gene3D" id="1.10.10.10">
    <property type="entry name" value="Winged helix-like DNA-binding domain superfamily/Winged helix DNA-binding domain"/>
    <property type="match status" value="1"/>
</dbReference>
<reference evidence="5 6" key="1">
    <citation type="submission" date="2018-01" db="EMBL/GenBank/DDBJ databases">
        <title>Draft genome sequence of Jishengella endophytica.</title>
        <authorList>
            <person name="Sahin N."/>
            <person name="Ay H."/>
            <person name="Saygin H."/>
        </authorList>
    </citation>
    <scope>NUCLEOTIDE SEQUENCE [LARGE SCALE GENOMIC DNA]</scope>
    <source>
        <strain evidence="5 6">DSM 45430</strain>
    </source>
</reference>
<dbReference type="PROSITE" id="PS50949">
    <property type="entry name" value="HTH_GNTR"/>
    <property type="match status" value="1"/>
</dbReference>
<keyword evidence="2" id="KW-0238">DNA-binding</keyword>
<dbReference type="Proteomes" id="UP000248627">
    <property type="component" value="Unassembled WGS sequence"/>
</dbReference>
<gene>
    <name evidence="5" type="ORF">C1I93_30495</name>
</gene>
<dbReference type="InterPro" id="IPR036388">
    <property type="entry name" value="WH-like_DNA-bd_sf"/>
</dbReference>
<evidence type="ECO:0000256" key="3">
    <source>
        <dbReference type="ARBA" id="ARBA00023163"/>
    </source>
</evidence>
<evidence type="ECO:0000313" key="6">
    <source>
        <dbReference type="Proteomes" id="UP000248627"/>
    </source>
</evidence>
<evidence type="ECO:0000256" key="4">
    <source>
        <dbReference type="SAM" id="MobiDB-lite"/>
    </source>
</evidence>
<dbReference type="PANTHER" id="PTHR43537:SF5">
    <property type="entry name" value="UXU OPERON TRANSCRIPTIONAL REGULATOR"/>
    <property type="match status" value="1"/>
</dbReference>
<dbReference type="InterPro" id="IPR036390">
    <property type="entry name" value="WH_DNA-bd_sf"/>
</dbReference>
<dbReference type="Pfam" id="PF00392">
    <property type="entry name" value="GntR"/>
    <property type="match status" value="1"/>
</dbReference>
<dbReference type="GO" id="GO:0003700">
    <property type="term" value="F:DNA-binding transcription factor activity"/>
    <property type="evidence" value="ECO:0007669"/>
    <property type="project" value="InterPro"/>
</dbReference>
<dbReference type="SMART" id="SM00345">
    <property type="entry name" value="HTH_GNTR"/>
    <property type="match status" value="1"/>
</dbReference>
<evidence type="ECO:0000256" key="2">
    <source>
        <dbReference type="ARBA" id="ARBA00023125"/>
    </source>
</evidence>
<evidence type="ECO:0000256" key="1">
    <source>
        <dbReference type="ARBA" id="ARBA00023015"/>
    </source>
</evidence>
<dbReference type="RefSeq" id="WP_111246688.1">
    <property type="nucleotide sequence ID" value="NZ_AP023358.1"/>
</dbReference>
<sequence length="135" mass="14673">MSIDPRSHTPVYVQLADLLREKIESGDLPPGAPIGSESRLSQEYGIGRDAVRMSIAVLKSEGLVTSSRGQPTHVRSSPDQRPVEVSPGSTIVARMPKSSERRKMDMDEGIPILEVRSPDGTVQTFPADEVVLHCP</sequence>
<dbReference type="EMBL" id="POTX01000463">
    <property type="protein sequence ID" value="PZF82665.1"/>
    <property type="molecule type" value="Genomic_DNA"/>
</dbReference>